<organism evidence="3 4">
    <name type="scientific">Paracidovorax anthurii</name>
    <dbReference type="NCBI Taxonomy" id="78229"/>
    <lineage>
        <taxon>Bacteria</taxon>
        <taxon>Pseudomonadati</taxon>
        <taxon>Pseudomonadota</taxon>
        <taxon>Betaproteobacteria</taxon>
        <taxon>Burkholderiales</taxon>
        <taxon>Comamonadaceae</taxon>
        <taxon>Paracidovorax</taxon>
    </lineage>
</organism>
<dbReference type="SUPFAM" id="SSF53474">
    <property type="entry name" value="alpha/beta-Hydrolases"/>
    <property type="match status" value="1"/>
</dbReference>
<accession>A0A328YR88</accession>
<feature type="domain" description="AB hydrolase-1" evidence="2">
    <location>
        <begin position="37"/>
        <end position="248"/>
    </location>
</feature>
<keyword evidence="1" id="KW-0732">Signal</keyword>
<dbReference type="PANTHER" id="PTHR37017:SF11">
    <property type="entry name" value="ESTERASE_LIPASE_THIOESTERASE DOMAIN-CONTAINING PROTEIN"/>
    <property type="match status" value="1"/>
</dbReference>
<dbReference type="AlphaFoldDB" id="A0A328YR88"/>
<dbReference type="Pfam" id="PF12697">
    <property type="entry name" value="Abhydrolase_6"/>
    <property type="match status" value="1"/>
</dbReference>
<name>A0A328YR88_9BURK</name>
<dbReference type="InterPro" id="IPR029058">
    <property type="entry name" value="AB_hydrolase_fold"/>
</dbReference>
<protein>
    <submittedName>
        <fullName evidence="3">Pimeloyl-ACP methyl ester carboxylesterase</fullName>
    </submittedName>
</protein>
<feature type="chain" id="PRO_5016300938" evidence="1">
    <location>
        <begin position="29"/>
        <end position="259"/>
    </location>
</feature>
<evidence type="ECO:0000313" key="3">
    <source>
        <dbReference type="EMBL" id="RAR76210.1"/>
    </source>
</evidence>
<evidence type="ECO:0000313" key="4">
    <source>
        <dbReference type="Proteomes" id="UP000248856"/>
    </source>
</evidence>
<feature type="signal peptide" evidence="1">
    <location>
        <begin position="1"/>
        <end position="28"/>
    </location>
</feature>
<proteinExistence type="predicted"/>
<comment type="caution">
    <text evidence="3">The sequence shown here is derived from an EMBL/GenBank/DDBJ whole genome shotgun (WGS) entry which is preliminary data.</text>
</comment>
<dbReference type="OrthoDB" id="9112061at2"/>
<dbReference type="Gene3D" id="3.40.50.1820">
    <property type="entry name" value="alpha/beta hydrolase"/>
    <property type="match status" value="1"/>
</dbReference>
<keyword evidence="4" id="KW-1185">Reference proteome</keyword>
<sequence length="259" mass="27380">MSAARGPGGRLRRWAAAALVLGATLAHAGDAGGIRDIVLVHGAFTDGSSWSPVIRALQHKGYRVAAVQNPLTSLADDVAATRRVVRRQKGPVLLVGHSWGGVVVSEAGTEESVKGIVYLSALVPDAGESVAGLLARMRAPMEGLVPDQDGLVWLDDPHVYQRLMAGDVPRATVQALAAVQQPMSARAFQEPLTLAAWRIRPTWYLVTEQDHALAPGVQRAIARHIGARVSSLPSSHLSLVSHPQAVADLIDRAARAAGR</sequence>
<evidence type="ECO:0000256" key="1">
    <source>
        <dbReference type="SAM" id="SignalP"/>
    </source>
</evidence>
<dbReference type="InterPro" id="IPR000073">
    <property type="entry name" value="AB_hydrolase_1"/>
</dbReference>
<gene>
    <name evidence="3" type="ORF">AX018_105219</name>
</gene>
<dbReference type="RefSeq" id="WP_111880935.1">
    <property type="nucleotide sequence ID" value="NZ_CBCSGC010000067.1"/>
</dbReference>
<dbReference type="Proteomes" id="UP000248856">
    <property type="component" value="Unassembled WGS sequence"/>
</dbReference>
<dbReference type="InterPro" id="IPR052897">
    <property type="entry name" value="Sec-Metab_Biosynth_Hydrolase"/>
</dbReference>
<dbReference type="EMBL" id="QLTA01000052">
    <property type="protein sequence ID" value="RAR76210.1"/>
    <property type="molecule type" value="Genomic_DNA"/>
</dbReference>
<evidence type="ECO:0000259" key="2">
    <source>
        <dbReference type="Pfam" id="PF12697"/>
    </source>
</evidence>
<dbReference type="PANTHER" id="PTHR37017">
    <property type="entry name" value="AB HYDROLASE-1 DOMAIN-CONTAINING PROTEIN-RELATED"/>
    <property type="match status" value="1"/>
</dbReference>
<reference evidence="3 4" key="1">
    <citation type="submission" date="2018-06" db="EMBL/GenBank/DDBJ databases">
        <title>Genomic Encyclopedia of Archaeal and Bacterial Type Strains, Phase II (KMG-II): from individual species to whole genera.</title>
        <authorList>
            <person name="Goeker M."/>
        </authorList>
    </citation>
    <scope>NUCLEOTIDE SEQUENCE [LARGE SCALE GENOMIC DNA]</scope>
    <source>
        <strain evidence="3 4">CFPB 3232</strain>
    </source>
</reference>